<organism evidence="1 2">
    <name type="scientific">Vibrio cyclitrophicus</name>
    <dbReference type="NCBI Taxonomy" id="47951"/>
    <lineage>
        <taxon>Bacteria</taxon>
        <taxon>Pseudomonadati</taxon>
        <taxon>Pseudomonadota</taxon>
        <taxon>Gammaproteobacteria</taxon>
        <taxon>Vibrionales</taxon>
        <taxon>Vibrionaceae</taxon>
        <taxon>Vibrio</taxon>
    </lineage>
</organism>
<reference evidence="1 2" key="1">
    <citation type="journal article" date="2018" name="Nature">
        <title>A major lineage of non-tailed dsDNA viruses as unrecognized killers of marine bacteria.</title>
        <authorList>
            <person name="Kauffman K.M."/>
            <person name="Hussain F.A."/>
            <person name="Yang J."/>
            <person name="Arevalo P."/>
            <person name="Brown J.M."/>
            <person name="Chang W.K."/>
            <person name="VanInsberghe D."/>
            <person name="Elsherbini J."/>
            <person name="Sharma R.S."/>
            <person name="Cutler M.B."/>
            <person name="Kelly L."/>
            <person name="Polz M.F."/>
        </authorList>
    </citation>
    <scope>NUCLEOTIDE SEQUENCE [LARGE SCALE GENOMIC DNA]</scope>
    <source>
        <strain evidence="1 2">10N.222.46.E12</strain>
    </source>
</reference>
<accession>A0ACD5G4W3</accession>
<sequence length="50" mass="5333">MAMPILQSLLLVVVVIASPIVLTVSNDGILFLGCKRIASDIARLKNSNQP</sequence>
<geneLocation type="plasmid" evidence="1 2">
    <name>unnamed4</name>
</geneLocation>
<protein>
    <submittedName>
        <fullName evidence="1">Uncharacterized protein</fullName>
    </submittedName>
</protein>
<evidence type="ECO:0000313" key="1">
    <source>
        <dbReference type="EMBL" id="XNH97115.1"/>
    </source>
</evidence>
<dbReference type="Proteomes" id="UP000235310">
    <property type="component" value="Plasmid unnamed4"/>
</dbReference>
<name>A0ACD5G4W3_9VIBR</name>
<evidence type="ECO:0000313" key="2">
    <source>
        <dbReference type="Proteomes" id="UP000235310"/>
    </source>
</evidence>
<dbReference type="EMBL" id="CP170594">
    <property type="protein sequence ID" value="XNH97115.1"/>
    <property type="molecule type" value="Genomic_DNA"/>
</dbReference>
<proteinExistence type="predicted"/>
<keyword evidence="1" id="KW-0614">Plasmid</keyword>
<gene>
    <name evidence="1" type="ORF">BCS90_26285</name>
</gene>